<protein>
    <recommendedName>
        <fullName evidence="5">Vegetative incompatibility protein HET-E-1</fullName>
    </recommendedName>
</protein>
<feature type="domain" description="DUF8212" evidence="2">
    <location>
        <begin position="234"/>
        <end position="376"/>
    </location>
</feature>
<dbReference type="PANTHER" id="PTHR10622">
    <property type="entry name" value="HET DOMAIN-CONTAINING PROTEIN"/>
    <property type="match status" value="1"/>
</dbReference>
<dbReference type="EMBL" id="JAPEVG010000107">
    <property type="protein sequence ID" value="KAJ8482753.1"/>
    <property type="molecule type" value="Genomic_DNA"/>
</dbReference>
<dbReference type="Proteomes" id="UP001215151">
    <property type="component" value="Unassembled WGS sequence"/>
</dbReference>
<evidence type="ECO:0000259" key="1">
    <source>
        <dbReference type="Pfam" id="PF06985"/>
    </source>
</evidence>
<dbReference type="Pfam" id="PF26640">
    <property type="entry name" value="DUF8212"/>
    <property type="match status" value="1"/>
</dbReference>
<reference evidence="3" key="1">
    <citation type="submission" date="2022-11" db="EMBL/GenBank/DDBJ databases">
        <title>Genome Sequence of Cubamyces cubensis.</title>
        <authorList>
            <person name="Buettner E."/>
        </authorList>
    </citation>
    <scope>NUCLEOTIDE SEQUENCE</scope>
    <source>
        <strain evidence="3">MPL-01</strain>
    </source>
</reference>
<evidence type="ECO:0000313" key="4">
    <source>
        <dbReference type="Proteomes" id="UP001215151"/>
    </source>
</evidence>
<gene>
    <name evidence="3" type="ORF">ONZ51_g5159</name>
</gene>
<dbReference type="InterPro" id="IPR010730">
    <property type="entry name" value="HET"/>
</dbReference>
<comment type="caution">
    <text evidence="3">The sequence shown here is derived from an EMBL/GenBank/DDBJ whole genome shotgun (WGS) entry which is preliminary data.</text>
</comment>
<dbReference type="Pfam" id="PF06985">
    <property type="entry name" value="HET"/>
    <property type="match status" value="1"/>
</dbReference>
<sequence length="649" mass="72842">MWLLRTDRAELVHFNEPPPKYAILSHVWGQDEQSFQDLQVLLAECRRADRDGSGKNPRSQASAKVRACCMYAEADGYDWLWEDTCCIDKTSSAELSETINSMYTWYSSASVCYAYLADVPADDDPAAPDSAFRRSAWFGRSWTLQELIAPQDVLFLSKDWQALGNKYLWPGLLEEITGVDADVLTFLRPLSSIPISTRMRWASGRQATRIEDEAYSLMGIFQINMPTIYGEGRRAFRRLQEEIMRQTPDQTLFLWGGLLRPGVCQDCFMQVPSHLTDHQGLLADAPSDFANVPDLVPIPYEHMSRAFSSFSTNFGVQPPDTKDGSGKLMTSTTLPEFTVTSHGIRARLPVIEPVYMPTSHTSTRYALALLACAQSARNVCPYIALLLRPHPGNAPVYHVGLAMRHMHTCLASPSSISVARYTLATSISHSTTIHPETRVYWKELYITSCSSDAAFLPTPRRLSFAHSPTGRPLMQYYVIFPLHVVSRLRRAGFETDDWLPSRPHEARVLDRPHAVFAFTFSHVLAPGTERFRISVGLCPTRDDHGLWAAVDIASHMGRSDADVHHYAPHCDRPHLVWADDDSSDNAETTKRGGVGNVPETVFGDGKRKVHLSVGRSDRTFRPTNVALLIVHIELGGLVYEQLRERMVES</sequence>
<dbReference type="AlphaFoldDB" id="A0AAD7XBD7"/>
<proteinExistence type="predicted"/>
<evidence type="ECO:0000313" key="3">
    <source>
        <dbReference type="EMBL" id="KAJ8482753.1"/>
    </source>
</evidence>
<dbReference type="InterPro" id="IPR058525">
    <property type="entry name" value="DUF8212"/>
</dbReference>
<organism evidence="3 4">
    <name type="scientific">Trametes cubensis</name>
    <dbReference type="NCBI Taxonomy" id="1111947"/>
    <lineage>
        <taxon>Eukaryota</taxon>
        <taxon>Fungi</taxon>
        <taxon>Dikarya</taxon>
        <taxon>Basidiomycota</taxon>
        <taxon>Agaricomycotina</taxon>
        <taxon>Agaricomycetes</taxon>
        <taxon>Polyporales</taxon>
        <taxon>Polyporaceae</taxon>
        <taxon>Trametes</taxon>
    </lineage>
</organism>
<keyword evidence="4" id="KW-1185">Reference proteome</keyword>
<evidence type="ECO:0000259" key="2">
    <source>
        <dbReference type="Pfam" id="PF26640"/>
    </source>
</evidence>
<accession>A0AAD7XBD7</accession>
<name>A0AAD7XBD7_9APHY</name>
<feature type="domain" description="Heterokaryon incompatibility" evidence="1">
    <location>
        <begin position="21"/>
        <end position="122"/>
    </location>
</feature>
<evidence type="ECO:0008006" key="5">
    <source>
        <dbReference type="Google" id="ProtNLM"/>
    </source>
</evidence>
<dbReference type="PANTHER" id="PTHR10622:SF10">
    <property type="entry name" value="HET DOMAIN-CONTAINING PROTEIN"/>
    <property type="match status" value="1"/>
</dbReference>